<organism evidence="1 2">
    <name type="scientific">Nonomuraea diastatica</name>
    <dbReference type="NCBI Taxonomy" id="1848329"/>
    <lineage>
        <taxon>Bacteria</taxon>
        <taxon>Bacillati</taxon>
        <taxon>Actinomycetota</taxon>
        <taxon>Actinomycetes</taxon>
        <taxon>Streptosporangiales</taxon>
        <taxon>Streptosporangiaceae</taxon>
        <taxon>Nonomuraea</taxon>
    </lineage>
</organism>
<dbReference type="RefSeq" id="WP_132511222.1">
    <property type="nucleotide sequence ID" value="NZ_SMKP01000064.1"/>
</dbReference>
<name>A0A4R4WQD2_9ACTN</name>
<comment type="caution">
    <text evidence="1">The sequence shown here is derived from an EMBL/GenBank/DDBJ whole genome shotgun (WGS) entry which is preliminary data.</text>
</comment>
<dbReference type="InterPro" id="IPR011990">
    <property type="entry name" value="TPR-like_helical_dom_sf"/>
</dbReference>
<keyword evidence="2" id="KW-1185">Reference proteome</keyword>
<dbReference type="SUPFAM" id="SSF48452">
    <property type="entry name" value="TPR-like"/>
    <property type="match status" value="1"/>
</dbReference>
<dbReference type="AlphaFoldDB" id="A0A4R4WQD2"/>
<protein>
    <submittedName>
        <fullName evidence="1">Transcriptional regulator</fullName>
    </submittedName>
</protein>
<reference evidence="1 2" key="1">
    <citation type="submission" date="2019-03" db="EMBL/GenBank/DDBJ databases">
        <title>Draft genome sequences of novel Actinobacteria.</title>
        <authorList>
            <person name="Sahin N."/>
            <person name="Ay H."/>
            <person name="Saygin H."/>
        </authorList>
    </citation>
    <scope>NUCLEOTIDE SEQUENCE [LARGE SCALE GENOMIC DNA]</scope>
    <source>
        <strain evidence="1 2">KC712</strain>
    </source>
</reference>
<dbReference type="Proteomes" id="UP000294543">
    <property type="component" value="Unassembled WGS sequence"/>
</dbReference>
<dbReference type="OrthoDB" id="3213425at2"/>
<proteinExistence type="predicted"/>
<dbReference type="EMBL" id="SMKP01000064">
    <property type="protein sequence ID" value="TDD18925.1"/>
    <property type="molecule type" value="Genomic_DNA"/>
</dbReference>
<accession>A0A4R4WQD2</accession>
<sequence length="420" mass="45497">MVEQHQPRKAPPPWAVRLKAERLARFWSQKEMARQLFEAAPPEVQAHFPARTSLMREIRDWEAGRWRPGDMYRRLYALAFGIDEADLFAEPLRPPRKNPAEVLAAILPGGDPLAPLGSRPGRRVGQSTIDDLSARVHALRLADDVLGGEDLIEPAFRELGAAVRLCRESTHTEANGRKLLSVIGECAQIAGWVASDAGQHAQAAQAYGLGASAAREAGDGTLESNLVGSLAYQVANVGDPGEAASLAMAAVEAAGSNTLGRARALAWDRLAWAHTREDDAQAAMRALGEAGEALAADRRQEGPGYLYWVDAGELQVMEARVYTELRKPLRAVPILSSVLTRYDATHARELALYLSWLAVALADANEPEEAASTARRMLELSQDVASDRTAGRARVVLQRLEPYGSVPEVRELLAAYPAGA</sequence>
<evidence type="ECO:0000313" key="2">
    <source>
        <dbReference type="Proteomes" id="UP000294543"/>
    </source>
</evidence>
<evidence type="ECO:0000313" key="1">
    <source>
        <dbReference type="EMBL" id="TDD18925.1"/>
    </source>
</evidence>
<gene>
    <name evidence="1" type="ORF">E1294_22640</name>
</gene>